<dbReference type="Proteomes" id="UP000199110">
    <property type="component" value="Unassembled WGS sequence"/>
</dbReference>
<keyword evidence="6" id="KW-0500">Molybdenum</keyword>
<comment type="function">
    <text evidence="1 6">Catalyzes the insertion of molybdate into adenylated molybdopterin with the concomitant release of AMP.</text>
</comment>
<dbReference type="GO" id="GO:0061599">
    <property type="term" value="F:molybdopterin molybdotransferase activity"/>
    <property type="evidence" value="ECO:0007669"/>
    <property type="project" value="UniProtKB-UniRule"/>
</dbReference>
<evidence type="ECO:0000256" key="7">
    <source>
        <dbReference type="SAM" id="MobiDB-lite"/>
    </source>
</evidence>
<accession>A0A1I3NCZ3</accession>
<dbReference type="InterPro" id="IPR038987">
    <property type="entry name" value="MoeA-like"/>
</dbReference>
<keyword evidence="6" id="KW-0460">Magnesium</keyword>
<keyword evidence="10" id="KW-1185">Reference proteome</keyword>
<dbReference type="PANTHER" id="PTHR10192:SF5">
    <property type="entry name" value="GEPHYRIN"/>
    <property type="match status" value="1"/>
</dbReference>
<proteinExistence type="inferred from homology"/>
<evidence type="ECO:0000256" key="3">
    <source>
        <dbReference type="ARBA" id="ARBA00010763"/>
    </source>
</evidence>
<organism evidence="9 10">
    <name type="scientific">Jannaschia pohangensis</name>
    <dbReference type="NCBI Taxonomy" id="390807"/>
    <lineage>
        <taxon>Bacteria</taxon>
        <taxon>Pseudomonadati</taxon>
        <taxon>Pseudomonadota</taxon>
        <taxon>Alphaproteobacteria</taxon>
        <taxon>Rhodobacterales</taxon>
        <taxon>Roseobacteraceae</taxon>
        <taxon>Jannaschia</taxon>
    </lineage>
</organism>
<evidence type="ECO:0000256" key="1">
    <source>
        <dbReference type="ARBA" id="ARBA00002901"/>
    </source>
</evidence>
<gene>
    <name evidence="9" type="ORF">SAMN04488095_2120</name>
</gene>
<dbReference type="UniPathway" id="UPA00344"/>
<dbReference type="InterPro" id="IPR005111">
    <property type="entry name" value="MoeA_C_domain_IV"/>
</dbReference>
<dbReference type="SUPFAM" id="SSF63867">
    <property type="entry name" value="MoeA C-terminal domain-like"/>
    <property type="match status" value="1"/>
</dbReference>
<dbReference type="Gene3D" id="3.90.105.10">
    <property type="entry name" value="Molybdopterin biosynthesis moea protein, domain 2"/>
    <property type="match status" value="1"/>
</dbReference>
<comment type="cofactor">
    <cofactor evidence="6">
        <name>Mg(2+)</name>
        <dbReference type="ChEBI" id="CHEBI:18420"/>
    </cofactor>
</comment>
<keyword evidence="6" id="KW-0479">Metal-binding</keyword>
<dbReference type="InterPro" id="IPR036135">
    <property type="entry name" value="MoeA_linker/N_sf"/>
</dbReference>
<feature type="domain" description="MoaB/Mog" evidence="8">
    <location>
        <begin position="458"/>
        <end position="590"/>
    </location>
</feature>
<dbReference type="PANTHER" id="PTHR10192">
    <property type="entry name" value="MOLYBDOPTERIN BIOSYNTHESIS PROTEIN"/>
    <property type="match status" value="1"/>
</dbReference>
<evidence type="ECO:0000256" key="6">
    <source>
        <dbReference type="RuleBase" id="RU365090"/>
    </source>
</evidence>
<dbReference type="GO" id="GO:0046872">
    <property type="term" value="F:metal ion binding"/>
    <property type="evidence" value="ECO:0007669"/>
    <property type="project" value="UniProtKB-UniRule"/>
</dbReference>
<dbReference type="SMART" id="SM00852">
    <property type="entry name" value="MoCF_biosynth"/>
    <property type="match status" value="1"/>
</dbReference>
<dbReference type="InterPro" id="IPR036688">
    <property type="entry name" value="MoeA_C_domain_IV_sf"/>
</dbReference>
<dbReference type="Pfam" id="PF00994">
    <property type="entry name" value="MoCF_biosynth"/>
    <property type="match status" value="1"/>
</dbReference>
<dbReference type="GO" id="GO:0006777">
    <property type="term" value="P:Mo-molybdopterin cofactor biosynthetic process"/>
    <property type="evidence" value="ECO:0007669"/>
    <property type="project" value="UniProtKB-UniRule"/>
</dbReference>
<dbReference type="STRING" id="390807.SAMN04488095_2120"/>
<feature type="region of interest" description="Disordered" evidence="7">
    <location>
        <begin position="127"/>
        <end position="146"/>
    </location>
</feature>
<keyword evidence="6 9" id="KW-0808">Transferase</keyword>
<comment type="catalytic activity">
    <reaction evidence="5">
        <text>adenylyl-molybdopterin + molybdate = Mo-molybdopterin + AMP + H(+)</text>
        <dbReference type="Rhea" id="RHEA:35047"/>
        <dbReference type="ChEBI" id="CHEBI:15378"/>
        <dbReference type="ChEBI" id="CHEBI:36264"/>
        <dbReference type="ChEBI" id="CHEBI:62727"/>
        <dbReference type="ChEBI" id="CHEBI:71302"/>
        <dbReference type="ChEBI" id="CHEBI:456215"/>
        <dbReference type="EC" id="2.10.1.1"/>
    </reaction>
</comment>
<evidence type="ECO:0000256" key="5">
    <source>
        <dbReference type="ARBA" id="ARBA00047317"/>
    </source>
</evidence>
<dbReference type="OrthoDB" id="9804758at2"/>
<dbReference type="EMBL" id="FORA01000002">
    <property type="protein sequence ID" value="SFJ07144.1"/>
    <property type="molecule type" value="Genomic_DNA"/>
</dbReference>
<evidence type="ECO:0000256" key="2">
    <source>
        <dbReference type="ARBA" id="ARBA00005046"/>
    </source>
</evidence>
<dbReference type="Gene3D" id="2.40.340.10">
    <property type="entry name" value="MoeA, C-terminal, domain IV"/>
    <property type="match status" value="1"/>
</dbReference>
<dbReference type="InterPro" id="IPR036425">
    <property type="entry name" value="MoaB/Mog-like_dom_sf"/>
</dbReference>
<evidence type="ECO:0000256" key="4">
    <source>
        <dbReference type="ARBA" id="ARBA00023150"/>
    </source>
</evidence>
<dbReference type="Pfam" id="PF03453">
    <property type="entry name" value="MoeA_N"/>
    <property type="match status" value="1"/>
</dbReference>
<dbReference type="InterPro" id="IPR008284">
    <property type="entry name" value="MoCF_biosynth_CS"/>
</dbReference>
<dbReference type="PROSITE" id="PS01079">
    <property type="entry name" value="MOCF_BIOSYNTHESIS_2"/>
    <property type="match status" value="1"/>
</dbReference>
<reference evidence="9 10" key="1">
    <citation type="submission" date="2016-10" db="EMBL/GenBank/DDBJ databases">
        <authorList>
            <person name="de Groot N.N."/>
        </authorList>
    </citation>
    <scope>NUCLEOTIDE SEQUENCE [LARGE SCALE GENOMIC DNA]</scope>
    <source>
        <strain evidence="9 10">DSM 19073</strain>
    </source>
</reference>
<dbReference type="SUPFAM" id="SSF53218">
    <property type="entry name" value="Molybdenum cofactor biosynthesis proteins"/>
    <property type="match status" value="1"/>
</dbReference>
<dbReference type="Pfam" id="PF03454">
    <property type="entry name" value="MoeA_C"/>
    <property type="match status" value="1"/>
</dbReference>
<name>A0A1I3NCZ3_9RHOB</name>
<comment type="pathway">
    <text evidence="2 6">Cofactor biosynthesis; molybdopterin biosynthesis.</text>
</comment>
<comment type="similarity">
    <text evidence="3 6">Belongs to the MoeA family.</text>
</comment>
<dbReference type="InterPro" id="IPR001453">
    <property type="entry name" value="MoaB/Mog_dom"/>
</dbReference>
<dbReference type="Gene3D" id="3.40.980.10">
    <property type="entry name" value="MoaB/Mog-like domain"/>
    <property type="match status" value="1"/>
</dbReference>
<dbReference type="RefSeq" id="WP_092779987.1">
    <property type="nucleotide sequence ID" value="NZ_FORA01000002.1"/>
</dbReference>
<dbReference type="SUPFAM" id="SSF63882">
    <property type="entry name" value="MoeA N-terminal region -like"/>
    <property type="match status" value="1"/>
</dbReference>
<keyword evidence="4 6" id="KW-0501">Molybdenum cofactor biosynthesis</keyword>
<evidence type="ECO:0000313" key="10">
    <source>
        <dbReference type="Proteomes" id="UP000199110"/>
    </source>
</evidence>
<dbReference type="Gene3D" id="2.170.190.11">
    <property type="entry name" value="Molybdopterin biosynthesis moea protein, domain 3"/>
    <property type="match status" value="1"/>
</dbReference>
<protein>
    <recommendedName>
        <fullName evidence="6">Molybdopterin molybdenumtransferase</fullName>
        <ecNumber evidence="6">2.10.1.1</ecNumber>
    </recommendedName>
</protein>
<sequence length="676" mass="70696">MFDLILVADWSSAAKPTGKTPRKDAIWVCADLRGTQAVEYFPTRATALAWIEEWLSQGHRTLLGFDFAMGYPVGFAERLTGEVSALAVWDWLAARITDGPDNANNRFAVAEAINRAFPGVGPLWGRPATHDHPDLPEKGSLRQGHGIPDHRVVDGFATSAQSVLKLFTTGSVGGQSLVGQAALAGLRRRHPSLRVWPQETGFRLPEGDSLLVEVYPSLQPPADHPIKDAGQVIATARALRGASRDWFTAPGVQDDADRVATEEGWILGVLPPSNCFALPPGTDWTPVDVALETLRKGATCVCTPEDVAIGDATGRILASDLTALRANPPAANAAVDGWGFARSTLRPGGIPVQPGRAAAGHPFDGTVAAGSALRILTGAALPPGVDTVALQEDAHVQDDLLHLKAIPKAGANTRPAGEDVAPGAAVLSAGTILRSTDIAFAIAAGHGTLPVRRHLRVGVLSTGDELTAPGGATGTADVNRPMLLSMMRGWGLTPVDLGTAPDDATRLATMLDAAKVDAILTSGGASAGDEDHLSRLIRARGTLAHWRIAIKPGRPLALGTWNGTPLFGLPGNPVAAFTCAALFARPALLAMAGAGWRRPTGLVVPAAFTKSKKAGRTEILRARLREGRAEVFPSEGSGRVSGLSWAEGFVELPDSAAKVTPGSPVRYIPFSELGLG</sequence>
<dbReference type="AlphaFoldDB" id="A0A1I3NCZ3"/>
<dbReference type="GO" id="GO:0005829">
    <property type="term" value="C:cytosol"/>
    <property type="evidence" value="ECO:0007669"/>
    <property type="project" value="TreeGrafter"/>
</dbReference>
<dbReference type="EC" id="2.10.1.1" evidence="6"/>
<feature type="compositionally biased region" description="Basic and acidic residues" evidence="7">
    <location>
        <begin position="128"/>
        <end position="140"/>
    </location>
</feature>
<evidence type="ECO:0000259" key="8">
    <source>
        <dbReference type="SMART" id="SM00852"/>
    </source>
</evidence>
<dbReference type="InterPro" id="IPR005110">
    <property type="entry name" value="MoeA_linker/N"/>
</dbReference>
<evidence type="ECO:0000313" key="9">
    <source>
        <dbReference type="EMBL" id="SFJ07144.1"/>
    </source>
</evidence>
<dbReference type="CDD" id="cd00887">
    <property type="entry name" value="MoeA"/>
    <property type="match status" value="1"/>
</dbReference>